<dbReference type="Gene3D" id="3.40.50.12780">
    <property type="entry name" value="N-terminal domain of ligase-like"/>
    <property type="match status" value="1"/>
</dbReference>
<evidence type="ECO:0000256" key="1">
    <source>
        <dbReference type="ARBA" id="ARBA00006432"/>
    </source>
</evidence>
<evidence type="ECO:0000256" key="4">
    <source>
        <dbReference type="ARBA" id="ARBA00022840"/>
    </source>
</evidence>
<keyword evidence="7" id="KW-1185">Reference proteome</keyword>
<evidence type="ECO:0000256" key="2">
    <source>
        <dbReference type="ARBA" id="ARBA00022598"/>
    </source>
</evidence>
<name>A0AAV4MM41_CAEEX</name>
<dbReference type="InterPro" id="IPR025110">
    <property type="entry name" value="AMP-bd_C"/>
</dbReference>
<dbReference type="GO" id="GO:0015645">
    <property type="term" value="F:fatty acid ligase activity"/>
    <property type="evidence" value="ECO:0007669"/>
    <property type="project" value="TreeGrafter"/>
</dbReference>
<gene>
    <name evidence="6" type="primary">Acsm3</name>
    <name evidence="6" type="ORF">CEXT_466591</name>
</gene>
<dbReference type="AlphaFoldDB" id="A0AAV4MM41"/>
<dbReference type="GO" id="GO:0006637">
    <property type="term" value="P:acyl-CoA metabolic process"/>
    <property type="evidence" value="ECO:0007669"/>
    <property type="project" value="TreeGrafter"/>
</dbReference>
<proteinExistence type="inferred from homology"/>
<reference evidence="6 7" key="1">
    <citation type="submission" date="2021-06" db="EMBL/GenBank/DDBJ databases">
        <title>Caerostris extrusa draft genome.</title>
        <authorList>
            <person name="Kono N."/>
            <person name="Arakawa K."/>
        </authorList>
    </citation>
    <scope>NUCLEOTIDE SEQUENCE [LARGE SCALE GENOMIC DNA]</scope>
</reference>
<keyword evidence="4" id="KW-0067">ATP-binding</keyword>
<dbReference type="SUPFAM" id="SSF56801">
    <property type="entry name" value="Acetyl-CoA synthetase-like"/>
    <property type="match status" value="1"/>
</dbReference>
<dbReference type="PANTHER" id="PTHR43605">
    <property type="entry name" value="ACYL-COENZYME A SYNTHETASE"/>
    <property type="match status" value="1"/>
</dbReference>
<dbReference type="Proteomes" id="UP001054945">
    <property type="component" value="Unassembled WGS sequence"/>
</dbReference>
<evidence type="ECO:0000259" key="5">
    <source>
        <dbReference type="Pfam" id="PF13193"/>
    </source>
</evidence>
<dbReference type="Gene3D" id="3.30.300.30">
    <property type="match status" value="1"/>
</dbReference>
<keyword evidence="2" id="KW-0436">Ligase</keyword>
<dbReference type="GO" id="GO:0006633">
    <property type="term" value="P:fatty acid biosynthetic process"/>
    <property type="evidence" value="ECO:0007669"/>
    <property type="project" value="TreeGrafter"/>
</dbReference>
<evidence type="ECO:0000313" key="7">
    <source>
        <dbReference type="Proteomes" id="UP001054945"/>
    </source>
</evidence>
<comment type="caution">
    <text evidence="6">The sequence shown here is derived from an EMBL/GenBank/DDBJ whole genome shotgun (WGS) entry which is preliminary data.</text>
</comment>
<keyword evidence="3" id="KW-0547">Nucleotide-binding</keyword>
<dbReference type="InterPro" id="IPR042099">
    <property type="entry name" value="ANL_N_sf"/>
</dbReference>
<comment type="similarity">
    <text evidence="1">Belongs to the ATP-dependent AMP-binding enzyme family.</text>
</comment>
<dbReference type="InterPro" id="IPR045851">
    <property type="entry name" value="AMP-bd_C_sf"/>
</dbReference>
<dbReference type="PANTHER" id="PTHR43605:SF10">
    <property type="entry name" value="ACYL-COA SYNTHETASE MEDIUM CHAIN FAMILY MEMBER 3"/>
    <property type="match status" value="1"/>
</dbReference>
<dbReference type="Pfam" id="PF13193">
    <property type="entry name" value="AMP-binding_C"/>
    <property type="match status" value="1"/>
</dbReference>
<organism evidence="6 7">
    <name type="scientific">Caerostris extrusa</name>
    <name type="common">Bark spider</name>
    <name type="synonym">Caerostris bankana</name>
    <dbReference type="NCBI Taxonomy" id="172846"/>
    <lineage>
        <taxon>Eukaryota</taxon>
        <taxon>Metazoa</taxon>
        <taxon>Ecdysozoa</taxon>
        <taxon>Arthropoda</taxon>
        <taxon>Chelicerata</taxon>
        <taxon>Arachnida</taxon>
        <taxon>Araneae</taxon>
        <taxon>Araneomorphae</taxon>
        <taxon>Entelegynae</taxon>
        <taxon>Araneoidea</taxon>
        <taxon>Araneidae</taxon>
        <taxon>Caerostris</taxon>
    </lineage>
</organism>
<accession>A0AAV4MM41</accession>
<evidence type="ECO:0000256" key="3">
    <source>
        <dbReference type="ARBA" id="ARBA00022741"/>
    </source>
</evidence>
<feature type="domain" description="AMP-binding enzyme C-terminal" evidence="5">
    <location>
        <begin position="106"/>
        <end position="142"/>
    </location>
</feature>
<dbReference type="GO" id="GO:0005524">
    <property type="term" value="F:ATP binding"/>
    <property type="evidence" value="ECO:0007669"/>
    <property type="project" value="UniProtKB-KW"/>
</dbReference>
<dbReference type="EMBL" id="BPLR01019857">
    <property type="protein sequence ID" value="GIX72551.1"/>
    <property type="molecule type" value="Genomic_DNA"/>
</dbReference>
<dbReference type="InterPro" id="IPR051087">
    <property type="entry name" value="Mitochondrial_ACSM"/>
</dbReference>
<evidence type="ECO:0000313" key="6">
    <source>
        <dbReference type="EMBL" id="GIX72551.1"/>
    </source>
</evidence>
<sequence>MYKCIEYKPGSLGKPSPALDIVILDENENELGPGVTGEIALKKRDGKIFGSFMGYKDEPEKTRKSLTENYFHTGDIAYYDKDGYFWFVGRNDDLINSAGYRIGPFEVESALMEHPAVVEVAVTSSPDEERGEVVKAFIVLKNFPSVRRIEISTD</sequence>
<dbReference type="GO" id="GO:0004321">
    <property type="term" value="F:fatty-acyl-CoA synthase activity"/>
    <property type="evidence" value="ECO:0007669"/>
    <property type="project" value="TreeGrafter"/>
</dbReference>
<protein>
    <submittedName>
        <fullName evidence="6">Acyl-coenzyme A synthetase ACSM3, mitochondrial</fullName>
    </submittedName>
</protein>